<evidence type="ECO:0000256" key="6">
    <source>
        <dbReference type="HAMAP-Rule" id="MF_00962"/>
    </source>
</evidence>
<dbReference type="AlphaFoldDB" id="A0A944HAR3"/>
<dbReference type="Pfam" id="PF04542">
    <property type="entry name" value="Sigma70_r2"/>
    <property type="match status" value="1"/>
</dbReference>
<dbReference type="Proteomes" id="UP000694660">
    <property type="component" value="Unassembled WGS sequence"/>
</dbReference>
<dbReference type="EMBL" id="JAEKFT010000001">
    <property type="protein sequence ID" value="MBT0959636.1"/>
    <property type="molecule type" value="Genomic_DNA"/>
</dbReference>
<dbReference type="PRINTS" id="PR00046">
    <property type="entry name" value="SIGMA70FCT"/>
</dbReference>
<evidence type="ECO:0000256" key="1">
    <source>
        <dbReference type="ARBA" id="ARBA00022490"/>
    </source>
</evidence>
<evidence type="ECO:0000256" key="5">
    <source>
        <dbReference type="ARBA" id="ARBA00023163"/>
    </source>
</evidence>
<gene>
    <name evidence="6" type="primary">fliA</name>
    <name evidence="10" type="ORF">I8J34_00505</name>
</gene>
<evidence type="ECO:0000256" key="3">
    <source>
        <dbReference type="ARBA" id="ARBA00023082"/>
    </source>
</evidence>
<organism evidence="10 11">
    <name type="scientific">Denitromonas iodatirespirans</name>
    <dbReference type="NCBI Taxonomy" id="2795389"/>
    <lineage>
        <taxon>Bacteria</taxon>
        <taxon>Pseudomonadati</taxon>
        <taxon>Pseudomonadota</taxon>
        <taxon>Betaproteobacteria</taxon>
        <taxon>Rhodocyclales</taxon>
        <taxon>Zoogloeaceae</taxon>
        <taxon>Denitromonas</taxon>
    </lineage>
</organism>
<sequence length="255" mass="28816">MYTASGTLDRDQLVTHYAPLVKRIAYHLMAKLPASVQVDDIIQNGMIGLLDAIGRYEEGLGAQFETYAVQRIRGAMLDGLRENDWLPRSLRRDMRRIESAIHELEQRHGRQPTERELADALGMALADYQKMLQDARGHQLVYFEDFTEGNDDDYLERHAVGHEGDPLDALLDQSMRDILVASIEDLPEREKMVMGLYYEEDLNLREIGEVLGVSESRVCQLHSQAIARLRSRIHGSKAGPKARRGRPPKNAAGPA</sequence>
<dbReference type="NCBIfam" id="TIGR02937">
    <property type="entry name" value="sigma70-ECF"/>
    <property type="match status" value="1"/>
</dbReference>
<dbReference type="InterPro" id="IPR013325">
    <property type="entry name" value="RNA_pol_sigma_r2"/>
</dbReference>
<dbReference type="PROSITE" id="PS00716">
    <property type="entry name" value="SIGMA70_2"/>
    <property type="match status" value="1"/>
</dbReference>
<dbReference type="SUPFAM" id="SSF88659">
    <property type="entry name" value="Sigma3 and sigma4 domains of RNA polymerase sigma factors"/>
    <property type="match status" value="2"/>
</dbReference>
<evidence type="ECO:0000256" key="4">
    <source>
        <dbReference type="ARBA" id="ARBA00023125"/>
    </source>
</evidence>
<dbReference type="GO" id="GO:0016987">
    <property type="term" value="F:sigma factor activity"/>
    <property type="evidence" value="ECO:0007669"/>
    <property type="project" value="UniProtKB-UniRule"/>
</dbReference>
<feature type="region of interest" description="Sigma-70 factor domain-4" evidence="6">
    <location>
        <begin position="182"/>
        <end position="230"/>
    </location>
</feature>
<dbReference type="InterPro" id="IPR014284">
    <property type="entry name" value="RNA_pol_sigma-70_dom"/>
</dbReference>
<proteinExistence type="inferred from homology"/>
<keyword evidence="1 6" id="KW-0963">Cytoplasm</keyword>
<reference evidence="11" key="1">
    <citation type="journal article" date="2022" name="ISME J.">
        <title>Genetic and phylogenetic analysis of dissimilatory iodate-reducing bacteria identifies potential niches across the world's oceans.</title>
        <authorList>
            <person name="Reyes-Umana V."/>
            <person name="Henning Z."/>
            <person name="Lee K."/>
            <person name="Barnum T.P."/>
            <person name="Coates J.D."/>
        </authorList>
    </citation>
    <scope>NUCLEOTIDE SEQUENCE [LARGE SCALE GENOMIC DNA]</scope>
    <source>
        <strain evidence="11">IR12</strain>
    </source>
</reference>
<dbReference type="PIRSF" id="PIRSF000770">
    <property type="entry name" value="RNA_pol_sigma-SigE/K"/>
    <property type="match status" value="1"/>
</dbReference>
<comment type="function">
    <text evidence="6">Sigma factors are initiation factors that promote the attachment of RNA polymerase to specific initiation sites and are then released. This sigma factor controls the expression of flagella-related genes.</text>
</comment>
<feature type="domain" description="RNA polymerase sigma-70" evidence="8">
    <location>
        <begin position="40"/>
        <end position="53"/>
    </location>
</feature>
<dbReference type="Gene3D" id="1.20.140.160">
    <property type="match status" value="1"/>
</dbReference>
<keyword evidence="3 6" id="KW-0731">Sigma factor</keyword>
<keyword evidence="2 6" id="KW-0805">Transcription regulation</keyword>
<dbReference type="NCBIfam" id="NF005413">
    <property type="entry name" value="PRK06986.1"/>
    <property type="match status" value="1"/>
</dbReference>
<evidence type="ECO:0000259" key="8">
    <source>
        <dbReference type="PROSITE" id="PS00715"/>
    </source>
</evidence>
<evidence type="ECO:0000313" key="11">
    <source>
        <dbReference type="Proteomes" id="UP000694660"/>
    </source>
</evidence>
<dbReference type="CDD" id="cd06171">
    <property type="entry name" value="Sigma70_r4"/>
    <property type="match status" value="1"/>
</dbReference>
<dbReference type="InterPro" id="IPR013324">
    <property type="entry name" value="RNA_pol_sigma_r3/r4-like"/>
</dbReference>
<dbReference type="GO" id="GO:0005737">
    <property type="term" value="C:cytoplasm"/>
    <property type="evidence" value="ECO:0007669"/>
    <property type="project" value="UniProtKB-SubCell"/>
</dbReference>
<dbReference type="Gene3D" id="1.10.1740.10">
    <property type="match status" value="1"/>
</dbReference>
<dbReference type="Pfam" id="PF04539">
    <property type="entry name" value="Sigma70_r3"/>
    <property type="match status" value="1"/>
</dbReference>
<dbReference type="NCBIfam" id="TIGR02479">
    <property type="entry name" value="FliA_WhiG"/>
    <property type="match status" value="1"/>
</dbReference>
<evidence type="ECO:0000313" key="10">
    <source>
        <dbReference type="EMBL" id="MBT0959636.1"/>
    </source>
</evidence>
<feature type="short sequence motif" description="Interaction with polymerase core subunit RpoC" evidence="6">
    <location>
        <begin position="40"/>
        <end position="43"/>
    </location>
</feature>
<dbReference type="PANTHER" id="PTHR30385:SF7">
    <property type="entry name" value="RNA POLYMERASE SIGMA FACTOR FLIA"/>
    <property type="match status" value="1"/>
</dbReference>
<protein>
    <recommendedName>
        <fullName evidence="6">RNA polymerase sigma factor FliA</fullName>
    </recommendedName>
    <alternativeName>
        <fullName evidence="6">RNA polymerase sigma factor for flagellar operon</fullName>
    </alternativeName>
    <alternativeName>
        <fullName evidence="6">Sigma F</fullName>
    </alternativeName>
    <alternativeName>
        <fullName evidence="6">Sigma-28</fullName>
    </alternativeName>
</protein>
<dbReference type="InterPro" id="IPR007627">
    <property type="entry name" value="RNA_pol_sigma70_r2"/>
</dbReference>
<comment type="similarity">
    <text evidence="6">Belongs to the sigma-70 factor family. FliA subfamily.</text>
</comment>
<dbReference type="Pfam" id="PF04545">
    <property type="entry name" value="Sigma70_r4"/>
    <property type="match status" value="1"/>
</dbReference>
<keyword evidence="4 6" id="KW-0238">DNA-binding</keyword>
<feature type="compositionally biased region" description="Basic residues" evidence="7">
    <location>
        <begin position="230"/>
        <end position="247"/>
    </location>
</feature>
<name>A0A944HAR3_DENI1</name>
<feature type="domain" description="RNA polymerase sigma-70" evidence="9">
    <location>
        <begin position="203"/>
        <end position="229"/>
    </location>
</feature>
<dbReference type="RefSeq" id="WP_214359397.1">
    <property type="nucleotide sequence ID" value="NZ_JAEKFT010000001.1"/>
</dbReference>
<dbReference type="InterPro" id="IPR007624">
    <property type="entry name" value="RNA_pol_sigma70_r3"/>
</dbReference>
<feature type="region of interest" description="Sigma-70 factor domain-2" evidence="6">
    <location>
        <begin position="13"/>
        <end position="85"/>
    </location>
</feature>
<dbReference type="InterPro" id="IPR028617">
    <property type="entry name" value="Sigma70_FliA"/>
</dbReference>
<dbReference type="PANTHER" id="PTHR30385">
    <property type="entry name" value="SIGMA FACTOR F FLAGELLAR"/>
    <property type="match status" value="1"/>
</dbReference>
<dbReference type="SUPFAM" id="SSF88946">
    <property type="entry name" value="Sigma2 domain of RNA polymerase sigma factors"/>
    <property type="match status" value="1"/>
</dbReference>
<keyword evidence="11" id="KW-1185">Reference proteome</keyword>
<dbReference type="GO" id="GO:0003899">
    <property type="term" value="F:DNA-directed RNA polymerase activity"/>
    <property type="evidence" value="ECO:0007669"/>
    <property type="project" value="InterPro"/>
</dbReference>
<dbReference type="GO" id="GO:0003677">
    <property type="term" value="F:DNA binding"/>
    <property type="evidence" value="ECO:0007669"/>
    <property type="project" value="UniProtKB-UniRule"/>
</dbReference>
<dbReference type="InterPro" id="IPR012845">
    <property type="entry name" value="RNA_pol_sigma_FliA_WhiG"/>
</dbReference>
<dbReference type="HAMAP" id="MF_00962">
    <property type="entry name" value="Sigma70_FliA"/>
    <property type="match status" value="1"/>
</dbReference>
<dbReference type="InterPro" id="IPR000943">
    <property type="entry name" value="RNA_pol_sigma70"/>
</dbReference>
<accession>A0A944HAR3</accession>
<feature type="region of interest" description="Disordered" evidence="7">
    <location>
        <begin position="230"/>
        <end position="255"/>
    </location>
</feature>
<comment type="caution">
    <text evidence="10">The sequence shown here is derived from an EMBL/GenBank/DDBJ whole genome shotgun (WGS) entry which is preliminary data.</text>
</comment>
<keyword evidence="5 6" id="KW-0804">Transcription</keyword>
<evidence type="ECO:0000256" key="7">
    <source>
        <dbReference type="SAM" id="MobiDB-lite"/>
    </source>
</evidence>
<feature type="DNA-binding region" description="H-T-H motif" evidence="6">
    <location>
        <begin position="204"/>
        <end position="223"/>
    </location>
</feature>
<evidence type="ECO:0000256" key="2">
    <source>
        <dbReference type="ARBA" id="ARBA00023015"/>
    </source>
</evidence>
<dbReference type="PROSITE" id="PS00715">
    <property type="entry name" value="SIGMA70_1"/>
    <property type="match status" value="1"/>
</dbReference>
<feature type="region of interest" description="Sigma-70 factor domain-3" evidence="6">
    <location>
        <begin position="93"/>
        <end position="163"/>
    </location>
</feature>
<evidence type="ECO:0000259" key="9">
    <source>
        <dbReference type="PROSITE" id="PS00716"/>
    </source>
</evidence>
<dbReference type="InterPro" id="IPR007630">
    <property type="entry name" value="RNA_pol_sigma70_r4"/>
</dbReference>
<comment type="subcellular location">
    <subcellularLocation>
        <location evidence="6">Cytoplasm</location>
    </subcellularLocation>
</comment>
<dbReference type="GO" id="GO:0006352">
    <property type="term" value="P:DNA-templated transcription initiation"/>
    <property type="evidence" value="ECO:0007669"/>
    <property type="project" value="UniProtKB-UniRule"/>
</dbReference>
<dbReference type="FunFam" id="1.10.1740.10:FF:000002">
    <property type="entry name" value="RNA polymerase sigma factor FliA"/>
    <property type="match status" value="1"/>
</dbReference>